<feature type="domain" description="Heterokaryon incompatibility" evidence="1">
    <location>
        <begin position="49"/>
        <end position="197"/>
    </location>
</feature>
<organism evidence="2 3">
    <name type="scientific">Paraphoma chrysanthemicola</name>
    <dbReference type="NCBI Taxonomy" id="798071"/>
    <lineage>
        <taxon>Eukaryota</taxon>
        <taxon>Fungi</taxon>
        <taxon>Dikarya</taxon>
        <taxon>Ascomycota</taxon>
        <taxon>Pezizomycotina</taxon>
        <taxon>Dothideomycetes</taxon>
        <taxon>Pleosporomycetidae</taxon>
        <taxon>Pleosporales</taxon>
        <taxon>Pleosporineae</taxon>
        <taxon>Phaeosphaeriaceae</taxon>
        <taxon>Paraphoma</taxon>
    </lineage>
</organism>
<dbReference type="PANTHER" id="PTHR24148:SF64">
    <property type="entry name" value="HETEROKARYON INCOMPATIBILITY DOMAIN-CONTAINING PROTEIN"/>
    <property type="match status" value="1"/>
</dbReference>
<evidence type="ECO:0000313" key="2">
    <source>
        <dbReference type="EMBL" id="KAH7069275.1"/>
    </source>
</evidence>
<dbReference type="Pfam" id="PF26639">
    <property type="entry name" value="Het-6_barrel"/>
    <property type="match status" value="1"/>
</dbReference>
<reference evidence="2" key="1">
    <citation type="journal article" date="2021" name="Nat. Commun.">
        <title>Genetic determinants of endophytism in the Arabidopsis root mycobiome.</title>
        <authorList>
            <person name="Mesny F."/>
            <person name="Miyauchi S."/>
            <person name="Thiergart T."/>
            <person name="Pickel B."/>
            <person name="Atanasova L."/>
            <person name="Karlsson M."/>
            <person name="Huettel B."/>
            <person name="Barry K.W."/>
            <person name="Haridas S."/>
            <person name="Chen C."/>
            <person name="Bauer D."/>
            <person name="Andreopoulos W."/>
            <person name="Pangilinan J."/>
            <person name="LaButti K."/>
            <person name="Riley R."/>
            <person name="Lipzen A."/>
            <person name="Clum A."/>
            <person name="Drula E."/>
            <person name="Henrissat B."/>
            <person name="Kohler A."/>
            <person name="Grigoriev I.V."/>
            <person name="Martin F.M."/>
            <person name="Hacquard S."/>
        </authorList>
    </citation>
    <scope>NUCLEOTIDE SEQUENCE</scope>
    <source>
        <strain evidence="2">MPI-SDFR-AT-0120</strain>
    </source>
</reference>
<proteinExistence type="predicted"/>
<dbReference type="PANTHER" id="PTHR24148">
    <property type="entry name" value="ANKYRIN REPEAT DOMAIN-CONTAINING PROTEIN 39 HOMOLOG-RELATED"/>
    <property type="match status" value="1"/>
</dbReference>
<evidence type="ECO:0000259" key="1">
    <source>
        <dbReference type="Pfam" id="PF06985"/>
    </source>
</evidence>
<name>A0A8K0VSJ2_9PLEO</name>
<dbReference type="OrthoDB" id="3553147at2759"/>
<keyword evidence="3" id="KW-1185">Reference proteome</keyword>
<dbReference type="Pfam" id="PF06985">
    <property type="entry name" value="HET"/>
    <property type="match status" value="1"/>
</dbReference>
<accession>A0A8K0VSJ2</accession>
<protein>
    <submittedName>
        <fullName evidence="2">Heterokaryon incompatibility protein-domain-containing protein</fullName>
    </submittedName>
</protein>
<dbReference type="Proteomes" id="UP000813461">
    <property type="component" value="Unassembled WGS sequence"/>
</dbReference>
<gene>
    <name evidence="2" type="ORF">FB567DRAFT_614797</name>
</gene>
<dbReference type="InterPro" id="IPR010730">
    <property type="entry name" value="HET"/>
</dbReference>
<comment type="caution">
    <text evidence="2">The sequence shown here is derived from an EMBL/GenBank/DDBJ whole genome shotgun (WGS) entry which is preliminary data.</text>
</comment>
<dbReference type="InterPro" id="IPR052895">
    <property type="entry name" value="HetReg/Transcr_Mod"/>
</dbReference>
<dbReference type="AlphaFoldDB" id="A0A8K0VSJ2"/>
<dbReference type="EMBL" id="JAGMVJ010000030">
    <property type="protein sequence ID" value="KAH7069275.1"/>
    <property type="molecule type" value="Genomic_DNA"/>
</dbReference>
<sequence length="608" mass="70033">MSVRAPQIYKYDPLNSRRSIRILELLPGALYAPLLCQLTDYDSAAHTHYEALSYVWGEAIFSKCMYEVPTNTIIPITENLSHALRNLRYRTSIRYLWIDAVCINQKDVEEKGHQVQRMGQIYAEARRVIVWLGGESGREPFGLLKALFEQVVQNREHARVGCDEGKCESLVLACTDSRAMSKLLASEWFKRVWIVQELVLACDVRLQCGCSSIAYDVFETAIKTLWKRHFTETVPEAQKASTTFLYHLDLVYDLLSFREEWRSTQNSQSLYMCCWSLSDKVRKCSDERDRIYAFLGLAREESRIAANYSLTLDEIRLETTWKSLVAGEYDVLYTAVGCDSIVTTPSFVGRMSELEFEAIDLMNRLNRRGFRAGLSRTPNARPIRLGSLGIRGVTVDCVDEVRPVKFRACSNGDRSQVGWTNLEEIYELFVPPEPDAHLSSMWEWMRQKFWQTVILSLRMVEEGEFFTASFNNDSDVDFTDDMLKEQMWLNHPACLWLASTFRTRCFFKTSKGYMGRGPDSTRQGDKVVIFDGAETPFLVREIGGDADTKKYKLVGDCYLQGWMNGKYYGHEIVDEAEWRPSGRLAKWKAKLRSSRDTPVLRSEEFVIC</sequence>
<evidence type="ECO:0000313" key="3">
    <source>
        <dbReference type="Proteomes" id="UP000813461"/>
    </source>
</evidence>